<name>B9BU01_9BURK</name>
<proteinExistence type="predicted"/>
<evidence type="ECO:0000313" key="1">
    <source>
        <dbReference type="EMBL" id="EEE05919.1"/>
    </source>
</evidence>
<dbReference type="EMBL" id="ACFC01000008">
    <property type="protein sequence ID" value="EEE05919.1"/>
    <property type="molecule type" value="Genomic_DNA"/>
</dbReference>
<dbReference type="Proteomes" id="UP000004535">
    <property type="component" value="Unassembled WGS sequence"/>
</dbReference>
<accession>B9BU01</accession>
<evidence type="ECO:0000313" key="2">
    <source>
        <dbReference type="Proteomes" id="UP000004535"/>
    </source>
</evidence>
<organism evidence="1 2">
    <name type="scientific">Burkholderia multivorans CGD2</name>
    <dbReference type="NCBI Taxonomy" id="513052"/>
    <lineage>
        <taxon>Bacteria</taxon>
        <taxon>Pseudomonadati</taxon>
        <taxon>Pseudomonadota</taxon>
        <taxon>Betaproteobacteria</taxon>
        <taxon>Burkholderiales</taxon>
        <taxon>Burkholderiaceae</taxon>
        <taxon>Burkholderia</taxon>
        <taxon>Burkholderia cepacia complex</taxon>
    </lineage>
</organism>
<reference evidence="1 2" key="1">
    <citation type="journal article" date="2012" name="J. Bacteriol.">
        <title>Draft Genome Sequence Determination for Cystic Fibrosis and Chronic Granulomatous Disease Burkholderia multivorans Isolates.</title>
        <authorList>
            <person name="Varga J.J."/>
            <person name="Losada L."/>
            <person name="Zelazny A.M."/>
            <person name="Brinkac L."/>
            <person name="Harkins D."/>
            <person name="Radune D."/>
            <person name="Hostetler J."/>
            <person name="Sampaio E.P."/>
            <person name="Ronning C.M."/>
            <person name="Nierman W.C."/>
            <person name="Greenberg D.E."/>
            <person name="Holland S.M."/>
            <person name="Goldberg J.B."/>
        </authorList>
    </citation>
    <scope>NUCLEOTIDE SEQUENCE [LARGE SCALE GENOMIC DNA]</scope>
    <source>
        <strain evidence="1 2">CGD2</strain>
    </source>
</reference>
<comment type="caution">
    <text evidence="1">The sequence shown here is derived from an EMBL/GenBank/DDBJ whole genome shotgun (WGS) entry which is preliminary data.</text>
</comment>
<dbReference type="AlphaFoldDB" id="B9BU01"/>
<gene>
    <name evidence="1" type="ORF">BURMUCGD2_0667</name>
</gene>
<protein>
    <submittedName>
        <fullName evidence="1">Uncharacterized protein</fullName>
    </submittedName>
</protein>
<sequence>MSFGAYQLPPPADWQVRISANVTADFGNVTDSAGLGVARCRL</sequence>